<keyword evidence="2" id="KW-0472">Membrane</keyword>
<dbReference type="RefSeq" id="XP_062754650.1">
    <property type="nucleotide sequence ID" value="XM_062901016.1"/>
</dbReference>
<accession>A0AAE1J492</accession>
<keyword evidence="2" id="KW-0812">Transmembrane</keyword>
<reference evidence="3" key="1">
    <citation type="submission" date="2023-11" db="EMBL/GenBank/DDBJ databases">
        <title>The genome sequences of three competitors of mushroom-forming fungi.</title>
        <authorList>
            <person name="Beijen E."/>
            <person name="Ohm R.A."/>
        </authorList>
    </citation>
    <scope>NUCLEOTIDE SEQUENCE</scope>
    <source>
        <strain evidence="3">CBS 100526</strain>
    </source>
</reference>
<name>A0AAE1J492_9HYPO</name>
<feature type="compositionally biased region" description="Pro residues" evidence="1">
    <location>
        <begin position="113"/>
        <end position="131"/>
    </location>
</feature>
<evidence type="ECO:0000256" key="1">
    <source>
        <dbReference type="SAM" id="MobiDB-lite"/>
    </source>
</evidence>
<gene>
    <name evidence="3" type="ORF">Triagg1_6397</name>
</gene>
<evidence type="ECO:0000256" key="2">
    <source>
        <dbReference type="SAM" id="Phobius"/>
    </source>
</evidence>
<dbReference type="AlphaFoldDB" id="A0AAE1J492"/>
<keyword evidence="2" id="KW-1133">Transmembrane helix</keyword>
<keyword evidence="4" id="KW-1185">Reference proteome</keyword>
<dbReference type="Proteomes" id="UP001273209">
    <property type="component" value="Unassembled WGS sequence"/>
</dbReference>
<evidence type="ECO:0000313" key="4">
    <source>
        <dbReference type="Proteomes" id="UP001273209"/>
    </source>
</evidence>
<evidence type="ECO:0000313" key="3">
    <source>
        <dbReference type="EMBL" id="KAK4071030.1"/>
    </source>
</evidence>
<sequence>MLLQILLLHLLFFLGSPPRSFLAYNLLWTVLFRVVLPLFTGAFLPLAILMAILLSLYVQLLVTVNLLGLLLVHIFRFHIPANNVYILILFCLRVRALHQLFPRPTALPAMAPNTPPAPDPRPSGTPPPPVSKPDGTPPATDSPPRTKAREKPSNEQTCLTYWKCCACGQPGIFGDRVKSCVKDGCEHDQCKRCTFYNSYDDEGFKEKGRFPWSRKSPPISPAKYLGWGGIIS</sequence>
<feature type="transmembrane region" description="Helical" evidence="2">
    <location>
        <begin position="46"/>
        <end position="72"/>
    </location>
</feature>
<dbReference type="EMBL" id="JAWRVG010000025">
    <property type="protein sequence ID" value="KAK4071030.1"/>
    <property type="molecule type" value="Genomic_DNA"/>
</dbReference>
<feature type="region of interest" description="Disordered" evidence="1">
    <location>
        <begin position="109"/>
        <end position="152"/>
    </location>
</feature>
<comment type="caution">
    <text evidence="3">The sequence shown here is derived from an EMBL/GenBank/DDBJ whole genome shotgun (WGS) entry which is preliminary data.</text>
</comment>
<proteinExistence type="predicted"/>
<dbReference type="GeneID" id="87920921"/>
<protein>
    <submittedName>
        <fullName evidence="3">Uncharacterized protein</fullName>
    </submittedName>
</protein>
<organism evidence="3 4">
    <name type="scientific">Trichoderma aggressivum f. europaeum</name>
    <dbReference type="NCBI Taxonomy" id="173218"/>
    <lineage>
        <taxon>Eukaryota</taxon>
        <taxon>Fungi</taxon>
        <taxon>Dikarya</taxon>
        <taxon>Ascomycota</taxon>
        <taxon>Pezizomycotina</taxon>
        <taxon>Sordariomycetes</taxon>
        <taxon>Hypocreomycetidae</taxon>
        <taxon>Hypocreales</taxon>
        <taxon>Hypocreaceae</taxon>
        <taxon>Trichoderma</taxon>
    </lineage>
</organism>